<dbReference type="GO" id="GO:0016787">
    <property type="term" value="F:hydrolase activity"/>
    <property type="evidence" value="ECO:0007669"/>
    <property type="project" value="UniProtKB-KW"/>
</dbReference>
<dbReference type="EMBL" id="WBVT01000008">
    <property type="protein sequence ID" value="KAB7790653.1"/>
    <property type="molecule type" value="Genomic_DNA"/>
</dbReference>
<gene>
    <name evidence="1" type="ORF">F7D09_0759</name>
</gene>
<dbReference type="Gene3D" id="1.25.40.10">
    <property type="entry name" value="Tetratricopeptide repeat domain"/>
    <property type="match status" value="1"/>
</dbReference>
<dbReference type="SMART" id="SM00671">
    <property type="entry name" value="SEL1"/>
    <property type="match status" value="2"/>
</dbReference>
<organism evidence="1 2">
    <name type="scientific">Bifidobacterium leontopitheci</name>
    <dbReference type="NCBI Taxonomy" id="2650774"/>
    <lineage>
        <taxon>Bacteria</taxon>
        <taxon>Bacillati</taxon>
        <taxon>Actinomycetota</taxon>
        <taxon>Actinomycetes</taxon>
        <taxon>Bifidobacteriales</taxon>
        <taxon>Bifidobacteriaceae</taxon>
        <taxon>Bifidobacterium</taxon>
    </lineage>
</organism>
<dbReference type="PANTHER" id="PTHR11102">
    <property type="entry name" value="SEL-1-LIKE PROTEIN"/>
    <property type="match status" value="1"/>
</dbReference>
<dbReference type="Proteomes" id="UP000441772">
    <property type="component" value="Unassembled WGS sequence"/>
</dbReference>
<keyword evidence="2" id="KW-1185">Reference proteome</keyword>
<evidence type="ECO:0000313" key="1">
    <source>
        <dbReference type="EMBL" id="KAB7790653.1"/>
    </source>
</evidence>
<dbReference type="SUPFAM" id="SSF81901">
    <property type="entry name" value="HCP-like"/>
    <property type="match status" value="1"/>
</dbReference>
<accession>A0A6I1GG76</accession>
<dbReference type="AlphaFoldDB" id="A0A6I1GG76"/>
<reference evidence="1 2" key="1">
    <citation type="submission" date="2019-09" db="EMBL/GenBank/DDBJ databases">
        <title>Characterization of the phylogenetic diversity of two novel species belonging to the genus Bifidobacterium: Bifidobacterium cebidarum sp. nov. and Bifidobacterium leontopitheci sp. nov.</title>
        <authorList>
            <person name="Lugli G.A."/>
            <person name="Duranti S."/>
            <person name="Milani C."/>
            <person name="Turroni F."/>
            <person name="Ventura M."/>
        </authorList>
    </citation>
    <scope>NUCLEOTIDE SEQUENCE [LARGE SCALE GENOMIC DNA]</scope>
    <source>
        <strain evidence="1 2">LMG 31471</strain>
    </source>
</reference>
<name>A0A6I1GG76_9BIFI</name>
<dbReference type="InterPro" id="IPR006597">
    <property type="entry name" value="Sel1-like"/>
</dbReference>
<dbReference type="PANTHER" id="PTHR11102:SF160">
    <property type="entry name" value="ERAD-ASSOCIATED E3 UBIQUITIN-PROTEIN LIGASE COMPONENT HRD3"/>
    <property type="match status" value="1"/>
</dbReference>
<proteinExistence type="predicted"/>
<keyword evidence="1" id="KW-0378">Hydrolase</keyword>
<protein>
    <submittedName>
        <fullName evidence="1">ADP-ribosylglycohydrolase</fullName>
    </submittedName>
</protein>
<dbReference type="Pfam" id="PF08238">
    <property type="entry name" value="Sel1"/>
    <property type="match status" value="3"/>
</dbReference>
<evidence type="ECO:0000313" key="2">
    <source>
        <dbReference type="Proteomes" id="UP000441772"/>
    </source>
</evidence>
<sequence>MNGYDDSDYAGESYDEAYDQEIHGDMSLDFGAQAYTDAMNTKDPGERNRLFQQAAHWYEKSAGFGNAQAATNLGYVYLYGRIGMVDDSKAFSWFTRGAELGNEESCYKLGDLYRAGRGCARDYDAAFRLYCKAERIAAQTCDPYEPQNQAVLASIDLRLAGHWEHVAGDDARRTAHRYYASAVERFADAVDGGLHWYAKTLDSAKAGADRTAEAR</sequence>
<comment type="caution">
    <text evidence="1">The sequence shown here is derived from an EMBL/GenBank/DDBJ whole genome shotgun (WGS) entry which is preliminary data.</text>
</comment>
<dbReference type="RefSeq" id="WP_152234118.1">
    <property type="nucleotide sequence ID" value="NZ_JBHSKZ010000027.1"/>
</dbReference>
<dbReference type="InterPro" id="IPR050767">
    <property type="entry name" value="Sel1_AlgK"/>
</dbReference>
<dbReference type="InterPro" id="IPR011990">
    <property type="entry name" value="TPR-like_helical_dom_sf"/>
</dbReference>